<comment type="caution">
    <text evidence="2">The sequence shown here is derived from an EMBL/GenBank/DDBJ whole genome shotgun (WGS) entry which is preliminary data.</text>
</comment>
<proteinExistence type="predicted"/>
<evidence type="ECO:0000313" key="3">
    <source>
        <dbReference type="Proteomes" id="UP001500618"/>
    </source>
</evidence>
<sequence length="184" mass="19161">MSVTDQYGSAPIQPTAQRSGVLSVVTFVLGLLGILVVTIPISIVLGIVALVRSNQKLKPLAVIGILLALLWAVGLGIGGYTLAKAGSDKLTLSNVKVGDCLSQDPETHLSKVVDCGQTNDGKVYATPALPEGKFPGDAKVTQLSQSLCQAAPGLPSGATNFVYAAPTETQWNLGQHKVYCLYKA</sequence>
<dbReference type="EMBL" id="BAAANY010000029">
    <property type="protein sequence ID" value="GAA1704143.1"/>
    <property type="molecule type" value="Genomic_DNA"/>
</dbReference>
<keyword evidence="3" id="KW-1185">Reference proteome</keyword>
<evidence type="ECO:0000313" key="2">
    <source>
        <dbReference type="EMBL" id="GAA1704143.1"/>
    </source>
</evidence>
<keyword evidence="1" id="KW-0812">Transmembrane</keyword>
<feature type="transmembrane region" description="Helical" evidence="1">
    <location>
        <begin position="20"/>
        <end position="48"/>
    </location>
</feature>
<organism evidence="2 3">
    <name type="scientific">Fodinicola feengrottensis</name>
    <dbReference type="NCBI Taxonomy" id="435914"/>
    <lineage>
        <taxon>Bacteria</taxon>
        <taxon>Bacillati</taxon>
        <taxon>Actinomycetota</taxon>
        <taxon>Actinomycetes</taxon>
        <taxon>Mycobacteriales</taxon>
        <taxon>Fodinicola</taxon>
    </lineage>
</organism>
<name>A0ABP4UEH2_9ACTN</name>
<keyword evidence="1" id="KW-0472">Membrane</keyword>
<reference evidence="3" key="1">
    <citation type="journal article" date="2019" name="Int. J. Syst. Evol. Microbiol.">
        <title>The Global Catalogue of Microorganisms (GCM) 10K type strain sequencing project: providing services to taxonomists for standard genome sequencing and annotation.</title>
        <authorList>
            <consortium name="The Broad Institute Genomics Platform"/>
            <consortium name="The Broad Institute Genome Sequencing Center for Infectious Disease"/>
            <person name="Wu L."/>
            <person name="Ma J."/>
        </authorList>
    </citation>
    <scope>NUCLEOTIDE SEQUENCE [LARGE SCALE GENOMIC DNA]</scope>
    <source>
        <strain evidence="3">JCM 14718</strain>
    </source>
</reference>
<protein>
    <recommendedName>
        <fullName evidence="4">DUF4190 domain-containing protein</fullName>
    </recommendedName>
</protein>
<gene>
    <name evidence="2" type="ORF">GCM10009765_61680</name>
</gene>
<evidence type="ECO:0000256" key="1">
    <source>
        <dbReference type="SAM" id="Phobius"/>
    </source>
</evidence>
<keyword evidence="1" id="KW-1133">Transmembrane helix</keyword>
<evidence type="ECO:0008006" key="4">
    <source>
        <dbReference type="Google" id="ProtNLM"/>
    </source>
</evidence>
<accession>A0ABP4UEH2</accession>
<dbReference type="Proteomes" id="UP001500618">
    <property type="component" value="Unassembled WGS sequence"/>
</dbReference>
<dbReference type="RefSeq" id="WP_344313770.1">
    <property type="nucleotide sequence ID" value="NZ_BAAANY010000029.1"/>
</dbReference>
<feature type="transmembrane region" description="Helical" evidence="1">
    <location>
        <begin position="60"/>
        <end position="83"/>
    </location>
</feature>